<dbReference type="InterPro" id="IPR014729">
    <property type="entry name" value="Rossmann-like_a/b/a_fold"/>
</dbReference>
<dbReference type="InterPro" id="IPR006016">
    <property type="entry name" value="UspA"/>
</dbReference>
<reference evidence="3 4" key="1">
    <citation type="journal article" date="2016" name="Front. Microbiol.">
        <title>Genomic Resource of Rice Seed Associated Bacteria.</title>
        <authorList>
            <person name="Midha S."/>
            <person name="Bansal K."/>
            <person name="Sharma S."/>
            <person name="Kumar N."/>
            <person name="Patil P.P."/>
            <person name="Chaudhry V."/>
            <person name="Patil P.B."/>
        </authorList>
    </citation>
    <scope>NUCLEOTIDE SEQUENCE [LARGE SCALE GENOMIC DNA]</scope>
    <source>
        <strain evidence="3 4">NS331</strain>
    </source>
</reference>
<organism evidence="3 4">
    <name type="scientific">Pseudacidovorax intermedius</name>
    <dbReference type="NCBI Taxonomy" id="433924"/>
    <lineage>
        <taxon>Bacteria</taxon>
        <taxon>Pseudomonadati</taxon>
        <taxon>Pseudomonadota</taxon>
        <taxon>Betaproteobacteria</taxon>
        <taxon>Burkholderiales</taxon>
        <taxon>Comamonadaceae</taxon>
        <taxon>Pseudacidovorax</taxon>
    </lineage>
</organism>
<dbReference type="SUPFAM" id="SSF52402">
    <property type="entry name" value="Adenine nucleotide alpha hydrolases-like"/>
    <property type="match status" value="1"/>
</dbReference>
<dbReference type="InterPro" id="IPR006015">
    <property type="entry name" value="Universal_stress_UspA"/>
</dbReference>
<evidence type="ECO:0000313" key="4">
    <source>
        <dbReference type="Proteomes" id="UP000072741"/>
    </source>
</evidence>
<evidence type="ECO:0000313" key="3">
    <source>
        <dbReference type="EMBL" id="KTT15172.1"/>
    </source>
</evidence>
<dbReference type="RefSeq" id="WP_058643965.1">
    <property type="nucleotide sequence ID" value="NZ_LDSL01000151.1"/>
</dbReference>
<evidence type="ECO:0000256" key="1">
    <source>
        <dbReference type="ARBA" id="ARBA00008791"/>
    </source>
</evidence>
<dbReference type="OrthoDB" id="5295044at2"/>
<sequence>MYTRILIPTDSSPLSQKALQHAIALARSCGAELVVFTAVPRYPVSYLEGAAVFEAQDIARIEQQWMDAARERLNAAVAEAKAGGVKARAAVIRSDLVAESIIAAARKHKADLIVMASHGRKGLKRLLLGSETQHVLTHSTWPVLVLR</sequence>
<dbReference type="EMBL" id="LDSL01000151">
    <property type="protein sequence ID" value="KTT15172.1"/>
    <property type="molecule type" value="Genomic_DNA"/>
</dbReference>
<name>A0A147GMU8_9BURK</name>
<comment type="caution">
    <text evidence="3">The sequence shown here is derived from an EMBL/GenBank/DDBJ whole genome shotgun (WGS) entry which is preliminary data.</text>
</comment>
<protein>
    <submittedName>
        <fullName evidence="3">Universal stress protein UspA</fullName>
    </submittedName>
</protein>
<evidence type="ECO:0000259" key="2">
    <source>
        <dbReference type="Pfam" id="PF00582"/>
    </source>
</evidence>
<dbReference type="AlphaFoldDB" id="A0A147GMU8"/>
<gene>
    <name evidence="3" type="ORF">NS331_21425</name>
</gene>
<comment type="similarity">
    <text evidence="1">Belongs to the universal stress protein A family.</text>
</comment>
<dbReference type="PATRIC" id="fig|433924.3.peg.1345"/>
<accession>A0A147GMU8</accession>
<dbReference type="Gene3D" id="3.40.50.620">
    <property type="entry name" value="HUPs"/>
    <property type="match status" value="1"/>
</dbReference>
<dbReference type="PRINTS" id="PR01438">
    <property type="entry name" value="UNVRSLSTRESS"/>
</dbReference>
<dbReference type="PANTHER" id="PTHR46268">
    <property type="entry name" value="STRESS RESPONSE PROTEIN NHAX"/>
    <property type="match status" value="1"/>
</dbReference>
<feature type="domain" description="UspA" evidence="2">
    <location>
        <begin position="1"/>
        <end position="147"/>
    </location>
</feature>
<dbReference type="CDD" id="cd00293">
    <property type="entry name" value="USP-like"/>
    <property type="match status" value="1"/>
</dbReference>
<dbReference type="PANTHER" id="PTHR46268:SF15">
    <property type="entry name" value="UNIVERSAL STRESS PROTEIN HP_0031"/>
    <property type="match status" value="1"/>
</dbReference>
<proteinExistence type="inferred from homology"/>
<dbReference type="Proteomes" id="UP000072741">
    <property type="component" value="Unassembled WGS sequence"/>
</dbReference>
<keyword evidence="4" id="KW-1185">Reference proteome</keyword>
<dbReference type="Pfam" id="PF00582">
    <property type="entry name" value="Usp"/>
    <property type="match status" value="1"/>
</dbReference>